<dbReference type="HOGENOM" id="CLU_038505_0_2_1"/>
<dbReference type="HAMAP" id="MF_01139">
    <property type="entry name" value="ISPT"/>
    <property type="match status" value="1"/>
</dbReference>
<proteinExistence type="inferred from homology"/>
<dbReference type="NCBIfam" id="TIGR00055">
    <property type="entry name" value="uppS"/>
    <property type="match status" value="1"/>
</dbReference>
<dbReference type="GO" id="GO:0016020">
    <property type="term" value="C:membrane"/>
    <property type="evidence" value="ECO:0007669"/>
    <property type="project" value="TreeGrafter"/>
</dbReference>
<dbReference type="Gene3D" id="3.40.1180.10">
    <property type="entry name" value="Decaprenyl diphosphate synthase-like"/>
    <property type="match status" value="2"/>
</dbReference>
<feature type="region of interest" description="Disordered" evidence="3">
    <location>
        <begin position="412"/>
        <end position="436"/>
    </location>
</feature>
<name>A0A0D1ZNV8_9EURO</name>
<dbReference type="OrthoDB" id="4173905at2759"/>
<dbReference type="PANTHER" id="PTHR10291:SF43">
    <property type="entry name" value="DEHYDRODOLICHYL DIPHOSPHATE SYNTHASE COMPLEX SUBUNIT DHDDS"/>
    <property type="match status" value="1"/>
</dbReference>
<dbReference type="PANTHER" id="PTHR10291">
    <property type="entry name" value="DEHYDRODOLICHYL DIPHOSPHATE SYNTHASE FAMILY MEMBER"/>
    <property type="match status" value="1"/>
</dbReference>
<evidence type="ECO:0000256" key="3">
    <source>
        <dbReference type="SAM" id="MobiDB-lite"/>
    </source>
</evidence>
<dbReference type="GO" id="GO:0016094">
    <property type="term" value="P:polyprenol biosynthetic process"/>
    <property type="evidence" value="ECO:0007669"/>
    <property type="project" value="TreeGrafter"/>
</dbReference>
<feature type="compositionally biased region" description="Basic and acidic residues" evidence="3">
    <location>
        <begin position="263"/>
        <end position="272"/>
    </location>
</feature>
<dbReference type="EMBL" id="KN847496">
    <property type="protein sequence ID" value="KIW14477.1"/>
    <property type="molecule type" value="Genomic_DNA"/>
</dbReference>
<accession>A0A0D1ZNV8</accession>
<feature type="compositionally biased region" description="Polar residues" evidence="3">
    <location>
        <begin position="314"/>
        <end position="330"/>
    </location>
</feature>
<feature type="compositionally biased region" description="Polar residues" evidence="3">
    <location>
        <begin position="289"/>
        <end position="305"/>
    </location>
</feature>
<dbReference type="InterPro" id="IPR001441">
    <property type="entry name" value="UPP_synth-like"/>
</dbReference>
<sequence length="436" mass="49503">MTSRHMSHLRRWLLSSPPAEWALNQLRELLIGALRQGPMPKHVAFVMDGNRRYAKTHRIETVEGHNLGFEALARILEVCYKAGVTHVTIYAFSIENFKRTKYEVDALMDMAKIKLKQLVQHGELLDRYGARIRVLGQRELIKPDVLEAVDRAIQMTSHNSGCVLNICFPYTSREEITSAIRDTVEEYSRPLPPADVQRSPFREERIASTIRTQQQRQHQSHEQKDNTLSSSYLQPPDLRGLRSQSQSPSTSSSTTSLSSYSHSDQDHEHEQDTSSVSTSTTLQHDDNNTAKTTTSSPRFESTPLSPDTKPVHSPLSSEDQGQGQSQTETYPSPELITAETLNSHMYTANDPPIDLLVRTSGVGRLSDFMLWQCTQDTQIVFLDVLWPDFDLWSFLPVLWEWQWRVRKTQAASSAASEEGGRRSEEERLNGVKLRAA</sequence>
<dbReference type="GO" id="GO:1904423">
    <property type="term" value="C:dehydrodolichyl diphosphate synthase complex"/>
    <property type="evidence" value="ECO:0007669"/>
    <property type="project" value="TreeGrafter"/>
</dbReference>
<dbReference type="GO" id="GO:0005811">
    <property type="term" value="C:lipid droplet"/>
    <property type="evidence" value="ECO:0007669"/>
    <property type="project" value="TreeGrafter"/>
</dbReference>
<dbReference type="Proteomes" id="UP000053328">
    <property type="component" value="Unassembled WGS sequence"/>
</dbReference>
<dbReference type="PROSITE" id="PS01066">
    <property type="entry name" value="UPP_SYNTHASE"/>
    <property type="match status" value="1"/>
</dbReference>
<evidence type="ECO:0000313" key="4">
    <source>
        <dbReference type="EMBL" id="KIW14477.1"/>
    </source>
</evidence>
<evidence type="ECO:0000256" key="2">
    <source>
        <dbReference type="ARBA" id="ARBA00022679"/>
    </source>
</evidence>
<dbReference type="VEuPathDB" id="FungiDB:PV08_07261"/>
<dbReference type="CDD" id="cd00475">
    <property type="entry name" value="Cis_IPPS"/>
    <property type="match status" value="1"/>
</dbReference>
<feature type="compositionally biased region" description="Polar residues" evidence="3">
    <location>
        <begin position="273"/>
        <end position="282"/>
    </location>
</feature>
<dbReference type="GO" id="GO:0005783">
    <property type="term" value="C:endoplasmic reticulum"/>
    <property type="evidence" value="ECO:0007669"/>
    <property type="project" value="TreeGrafter"/>
</dbReference>
<keyword evidence="2 4" id="KW-0808">Transferase</keyword>
<organism evidence="4 5">
    <name type="scientific">Exophiala spinifera</name>
    <dbReference type="NCBI Taxonomy" id="91928"/>
    <lineage>
        <taxon>Eukaryota</taxon>
        <taxon>Fungi</taxon>
        <taxon>Dikarya</taxon>
        <taxon>Ascomycota</taxon>
        <taxon>Pezizomycotina</taxon>
        <taxon>Eurotiomycetes</taxon>
        <taxon>Chaetothyriomycetidae</taxon>
        <taxon>Chaetothyriales</taxon>
        <taxon>Herpotrichiellaceae</taxon>
        <taxon>Exophiala</taxon>
    </lineage>
</organism>
<dbReference type="InterPro" id="IPR018520">
    <property type="entry name" value="UPP_synth-like_CS"/>
</dbReference>
<dbReference type="GeneID" id="27334344"/>
<dbReference type="Pfam" id="PF01255">
    <property type="entry name" value="Prenyltransf"/>
    <property type="match status" value="2"/>
</dbReference>
<dbReference type="InterPro" id="IPR036424">
    <property type="entry name" value="UPP_synth-like_sf"/>
</dbReference>
<feature type="region of interest" description="Disordered" evidence="3">
    <location>
        <begin position="209"/>
        <end position="331"/>
    </location>
</feature>
<comment type="similarity">
    <text evidence="1">Belongs to the UPP synthase family.</text>
</comment>
<protein>
    <submittedName>
        <fullName evidence="4">Di-trans,poly-cis-decaprenylcistransferase</fullName>
    </submittedName>
</protein>
<reference evidence="4 5" key="1">
    <citation type="submission" date="2015-01" db="EMBL/GenBank/DDBJ databases">
        <title>The Genome Sequence of Exophiala spinifera CBS89968.</title>
        <authorList>
            <consortium name="The Broad Institute Genomics Platform"/>
            <person name="Cuomo C."/>
            <person name="de Hoog S."/>
            <person name="Gorbushina A."/>
            <person name="Stielow B."/>
            <person name="Teixiera M."/>
            <person name="Abouelleil A."/>
            <person name="Chapman S.B."/>
            <person name="Priest M."/>
            <person name="Young S.K."/>
            <person name="Wortman J."/>
            <person name="Nusbaum C."/>
            <person name="Birren B."/>
        </authorList>
    </citation>
    <scope>NUCLEOTIDE SEQUENCE [LARGE SCALE GENOMIC DNA]</scope>
    <source>
        <strain evidence="4 5">CBS 89968</strain>
    </source>
</reference>
<dbReference type="STRING" id="91928.A0A0D1ZNV8"/>
<dbReference type="RefSeq" id="XP_016234693.1">
    <property type="nucleotide sequence ID" value="XM_016381591.1"/>
</dbReference>
<evidence type="ECO:0000313" key="5">
    <source>
        <dbReference type="Proteomes" id="UP000053328"/>
    </source>
</evidence>
<dbReference type="GO" id="GO:0045547">
    <property type="term" value="F:ditrans,polycis-polyprenyl diphosphate synthase [(2E,6E)-farnesyl diphosphate specific] activity"/>
    <property type="evidence" value="ECO:0007669"/>
    <property type="project" value="TreeGrafter"/>
</dbReference>
<feature type="compositionally biased region" description="Low complexity" evidence="3">
    <location>
        <begin position="243"/>
        <end position="262"/>
    </location>
</feature>
<dbReference type="AlphaFoldDB" id="A0A0D1ZNV8"/>
<evidence type="ECO:0000256" key="1">
    <source>
        <dbReference type="ARBA" id="ARBA00005432"/>
    </source>
</evidence>
<keyword evidence="5" id="KW-1185">Reference proteome</keyword>
<gene>
    <name evidence="4" type="ORF">PV08_07261</name>
</gene>
<feature type="compositionally biased region" description="Basic and acidic residues" evidence="3">
    <location>
        <begin position="418"/>
        <end position="429"/>
    </location>
</feature>
<dbReference type="SUPFAM" id="SSF64005">
    <property type="entry name" value="Undecaprenyl diphosphate synthase"/>
    <property type="match status" value="2"/>
</dbReference>